<reference evidence="1 2" key="1">
    <citation type="submission" date="2019-02" db="EMBL/GenBank/DDBJ databases">
        <title>Deep-cultivation of Planctomycetes and their phenomic and genomic characterization uncovers novel biology.</title>
        <authorList>
            <person name="Wiegand S."/>
            <person name="Jogler M."/>
            <person name="Boedeker C."/>
            <person name="Pinto D."/>
            <person name="Vollmers J."/>
            <person name="Rivas-Marin E."/>
            <person name="Kohn T."/>
            <person name="Peeters S.H."/>
            <person name="Heuer A."/>
            <person name="Rast P."/>
            <person name="Oberbeckmann S."/>
            <person name="Bunk B."/>
            <person name="Jeske O."/>
            <person name="Meyerdierks A."/>
            <person name="Storesund J.E."/>
            <person name="Kallscheuer N."/>
            <person name="Luecker S."/>
            <person name="Lage O.M."/>
            <person name="Pohl T."/>
            <person name="Merkel B.J."/>
            <person name="Hornburger P."/>
            <person name="Mueller R.-W."/>
            <person name="Bruemmer F."/>
            <person name="Labrenz M."/>
            <person name="Spormann A.M."/>
            <person name="Op den Camp H."/>
            <person name="Overmann J."/>
            <person name="Amann R."/>
            <person name="Jetten M.S.M."/>
            <person name="Mascher T."/>
            <person name="Medema M.H."/>
            <person name="Devos D.P."/>
            <person name="Kaster A.-K."/>
            <person name="Ovreas L."/>
            <person name="Rohde M."/>
            <person name="Galperin M.Y."/>
            <person name="Jogler C."/>
        </authorList>
    </citation>
    <scope>NUCLEOTIDE SEQUENCE [LARGE SCALE GENOMIC DNA]</scope>
    <source>
        <strain evidence="1 2">Mal33</strain>
    </source>
</reference>
<keyword evidence="2" id="KW-1185">Reference proteome</keyword>
<organism evidence="1 2">
    <name type="scientific">Rosistilla oblonga</name>
    <dbReference type="NCBI Taxonomy" id="2527990"/>
    <lineage>
        <taxon>Bacteria</taxon>
        <taxon>Pseudomonadati</taxon>
        <taxon>Planctomycetota</taxon>
        <taxon>Planctomycetia</taxon>
        <taxon>Pirellulales</taxon>
        <taxon>Pirellulaceae</taxon>
        <taxon>Rosistilla</taxon>
    </lineage>
</organism>
<accession>A0A518IN73</accession>
<dbReference type="EMBL" id="CP036318">
    <property type="protein sequence ID" value="QDV54538.1"/>
    <property type="molecule type" value="Genomic_DNA"/>
</dbReference>
<proteinExistence type="predicted"/>
<dbReference type="RefSeq" id="WP_145282116.1">
    <property type="nucleotide sequence ID" value="NZ_CP036318.1"/>
</dbReference>
<protein>
    <submittedName>
        <fullName evidence="1">Uncharacterized protein</fullName>
    </submittedName>
</protein>
<evidence type="ECO:0000313" key="1">
    <source>
        <dbReference type="EMBL" id="QDV54538.1"/>
    </source>
</evidence>
<evidence type="ECO:0000313" key="2">
    <source>
        <dbReference type="Proteomes" id="UP000316770"/>
    </source>
</evidence>
<dbReference type="Proteomes" id="UP000316770">
    <property type="component" value="Chromosome"/>
</dbReference>
<gene>
    <name evidence="1" type="ORF">Mal33_04930</name>
</gene>
<sequence length="143" mass="16492">MMPEPADDSANSPLSHLYELGKVTVFYLPSHKLDDPRYYQGTQTARTATHDFMMDRYRAYTHSPTPVKGYWVDFNGQLVHDVMERFEVSFGSEAEFERLIIFLIELCGRLSEDAVYVTRGERSFLVHGQPRQEIASDSGHDNR</sequence>
<dbReference type="AlphaFoldDB" id="A0A518IN73"/>
<name>A0A518IN73_9BACT</name>